<feature type="chain" id="PRO_5046694179" evidence="3">
    <location>
        <begin position="17"/>
        <end position="2810"/>
    </location>
</feature>
<evidence type="ECO:0000313" key="4">
    <source>
        <dbReference type="EMBL" id="KAJ1611953.1"/>
    </source>
</evidence>
<sequence>MLVFMRFLVLVVFVLGLLGVGYDRVDDGGFSVGSLRCEMVSWEFSLVEVGGGVERGGSRLTIESEMTHWILSRVSLEELDPLILELEQTIESLTEEFRGLKASSRKVRENYDSHECRSNKDERKQKGNRCERCEKRANAIKRLQLSMKSLSKKIIDFQLKLDKCRYRQAILQGREVQKEVMYRPFSSPYVKRTSEKRADLQRRRQEKRRARASQMLGESEGSGRVMSRHEMELRSYGGRSIDEDSLAVVYFQPKSLVHFTVKLLDSISQLLEILMGFHFQMCLDDVFQIRVEKIQKTLKSHYAQKSRKYQQLLKEREEQHGSDGGKVDESLQERIQILKNTLSVLNRSILFAQVVQMLCIYDVSANSFVSARLPTVCESLSLKMIESELSSSSIFRGVSVKQLKELYEGGSRSSSTSRFQRFKGMNDRILPALKFIYKKCIELKWTVEHQDLDLGYTGGLLPDMVRFPVEYYDRFAGVPVLELVEWLFGSSGDVNLLARLSASRGLVLLEKLIDMMSTYKHMKLKRRDLKAGKLLFGTNQVLSILILGMIRSEEIVVPFKSKMETELKMTDRKSLDELLERDRALGETSGGCSQYVLSLYYFRYLQLELIKRRMEQGGGSEKEGYAGISLFLKRLEKMIESCRSGLRRDPLVLTDLDGLSGAESIHHLTMGLISSYYIEAPGLLSEKIAGVGSFLFKLLDKIMSMNAQSALMVEKVDCFDWGICVLLDNKMIRTEKHIFSARFLELLLELYNIEMEHSGRGTPIEIKTPKYTSTEINRFSTLSGGFLPPLTDVSSIDDSSYFDSEEESAKETSRPDTASDAAKGEGEGGEEEPKVPERLSSSFTRASPPPSPPSAKDRAGEGGGRDIAVTEAEAKEPKKPEHLPPPPSAEAEAPSSAAAAAPPSAGEEEKPKRRPEMTEYLKQILMEIRSKTSTPTSTSSSSGRGDGGVGGEQQESVPKQTLKVSIETFRLSGVQIAELQQLRGKMEGVGFLSPQIGRYLSEFLWENQIQDLAGVECSTDLVTQLEYLRIKILETSSKFQHISQQLPPASSDGFIVSQSSHDKNQEVQEYLSILALLDLLGKYVSRIIQFCFEGFKFKPKLPENWQEYSVKVQSCYHERYTPLVDLGKFLMTHLKKNAFSSNYSARMLNYLMAELGGFSELRHCLDDEKLTKWRLLKAKCQSSLESELGQRLSDPAEGGPLENYQRFLSGERVKVYQLVLELLKELIRTCESLRVNSSDLRQKSQQEVFKPHCKYKYNTESALEHFGLFKNLSSQQKSHVLIQLKNLMLTYRGLSIIHDSNDCDLETIVHLFGFYSKLSAIKSLYKSDGNLFEILNLRSIKFLLKLITDMISFCLTYSPLSQGQQSLVPALIDTFANMRGLVQSNFYLKNQSKELSQILLLLGERFIYSSLDCSLKNMITTIQERNRSRDLLRFYRDGPSNERSERVDQALRRREHLLQTSSSIYYLSDQANLKSSILVEETHLQALDHTIKSCMKVVQPGRGRRDPGATRWRGLQTKGDSLASSFYRLMDGFDNGLLSEEIMLLLNLLPSHDLGVVASLLEKLAFNMSGLKDCSHQKVQILQNMVRKMGRMRSNLSARMSSHRFEEIFSDLPLNSELMTTKIIHSRLESSLDALILLLEDILERCRTVLQSVSEIEMMEMNRFPSTSYFSEFIREGLMLGDEQITVVFLEQIRDFDLFGHILSCLESNYIRLRARYHDLQTEYSKRLASFLGEESSYYESSDKVTAKHKHFGLNHGCKRCHYFSKLKTLIGLSMALDYFGRGIFACLDRAEKHSGLGVIRDYLPGMGEKRWSIPKIVRAITAQSGELVESLEAFKSSQAGKSYAGLIMEDRVSPELCTGEYLDKVVSVLEEMDMIRSSISLKSEELHAHNHYIPLLMHVYRGIVKYCFRFGILVLYKSIQSREEPRFKTSDWESHKSLVDLVFPSFPLSGGFMTNYQLFGFDFLQGAGDYSVLFDLKTGMLLSRESIAGDPFSDLEWLVTAGEERREEPEYPMDLESIGEAEKDIVEHMKMGWLLQYDLAAHLESLSGEMSELLLPRVAKSALSYIQGCESRLLEMLNRRISTLRELQKRLGKDRARRKNAVGADILSNLLTSLMDEVRSYLARCRDLNKYRSPWLNISELKGKRSLMQELTYPLFANSERIPMICAEIDLEDAELFIGRLRLRLGRLDGEGKAKKERSAVKAAIRRNSQLLDICREILKLRTENSEFYHQILETLVNLEFYLKVSKEDVDRFTENMRNYFKKAQMESKGEDGDEDEEINTLYGLYLSLAGDFPLSLEDFSSLAAAEGVGLSEYLQRSISMLSTNLPTKEEKGTDTGTDMMETLMKDKEVNDVFSLYISLYSNAYSLKDLIIFSDFDRSVLLELIDQLIQNYETESDVSTDSESGSSKEEKEEEKKKKTGDKAKASKEEEKEEEKKKTGDKAKAKAEASKEEEKEEEEKKKKKTGDKAKAKAEASKEEGADVDVLLKYGHLLNDFDIIEKYLIYVQAVLPPNTPLDLIDFIMIPGNDNKKSLLLALGDAIKQSNPSLLDIQSLELEEERRREKEVKDTEIAGESKPTSPEKKKKKKEKKDDSQSKPKSPKSPKPPRFSMFTKPKSKGESPTDFIDDTEMVSLYLQYSKIVDSPLDLQDLIFSMDEDKDKLIGFLKDIVSSKKSSPKKQQPHKDSISINSRGDLTINVDKKHTSVKFINDYVSILKNGCPSELLDRLKTLYDVSLAEMTHMSTLHKFLKSTKCLNNRAPTSGGSRQTDKPCNDCFVCKSNARIGTNQANLQKIILAIKALIEFCQNHPRN</sequence>
<evidence type="ECO:0000256" key="2">
    <source>
        <dbReference type="SAM" id="MobiDB-lite"/>
    </source>
</evidence>
<dbReference type="PANTHER" id="PTHR23280">
    <property type="entry name" value="4.1 G PROTEIN"/>
    <property type="match status" value="1"/>
</dbReference>
<dbReference type="PANTHER" id="PTHR23280:SF21">
    <property type="entry name" value="PROTEIN 4.1 HOMOLOG"/>
    <property type="match status" value="1"/>
</dbReference>
<gene>
    <name evidence="4" type="ORF">OJ252_1402</name>
</gene>
<feature type="compositionally biased region" description="Basic and acidic residues" evidence="2">
    <location>
        <begin position="2466"/>
        <end position="2477"/>
    </location>
</feature>
<keyword evidence="5" id="KW-1185">Reference proteome</keyword>
<dbReference type="Proteomes" id="UP001071777">
    <property type="component" value="Unassembled WGS sequence"/>
</dbReference>
<feature type="compositionally biased region" description="Low complexity" evidence="2">
    <location>
        <begin position="889"/>
        <end position="905"/>
    </location>
</feature>
<feature type="compositionally biased region" description="Low complexity" evidence="2">
    <location>
        <begin position="931"/>
        <end position="943"/>
    </location>
</feature>
<protein>
    <submittedName>
        <fullName evidence="4">Uncharacterized protein</fullName>
    </submittedName>
</protein>
<feature type="compositionally biased region" description="Basic and acidic residues" evidence="2">
    <location>
        <begin position="822"/>
        <end position="837"/>
    </location>
</feature>
<feature type="coiled-coil region" evidence="1">
    <location>
        <begin position="76"/>
        <end position="110"/>
    </location>
</feature>
<feature type="region of interest" description="Disordered" evidence="2">
    <location>
        <begin position="192"/>
        <end position="224"/>
    </location>
</feature>
<feature type="compositionally biased region" description="Basic and acidic residues" evidence="2">
    <location>
        <begin position="2558"/>
        <end position="2570"/>
    </location>
</feature>
<feature type="compositionally biased region" description="Basic and acidic residues" evidence="2">
    <location>
        <begin position="872"/>
        <end position="882"/>
    </location>
</feature>
<feature type="compositionally biased region" description="Basic and acidic residues" evidence="2">
    <location>
        <begin position="2407"/>
        <end position="2453"/>
    </location>
</feature>
<feature type="region of interest" description="Disordered" evidence="2">
    <location>
        <begin position="2558"/>
        <end position="2623"/>
    </location>
</feature>
<reference evidence="4" key="1">
    <citation type="submission" date="2022-10" db="EMBL/GenBank/DDBJ databases">
        <title>Adaptive evolution leads to modifications in subtelomeric GC content in a zoonotic Cryptosporidium species.</title>
        <authorList>
            <person name="Li J."/>
            <person name="Feng Y."/>
            <person name="Xiao L."/>
        </authorList>
    </citation>
    <scope>NUCLEOTIDE SEQUENCE</scope>
    <source>
        <strain evidence="4">25894</strain>
    </source>
</reference>
<feature type="region of interest" description="Disordered" evidence="2">
    <location>
        <begin position="2395"/>
        <end position="2477"/>
    </location>
</feature>
<keyword evidence="1" id="KW-0175">Coiled coil</keyword>
<feature type="region of interest" description="Disordered" evidence="2">
    <location>
        <begin position="797"/>
        <end position="915"/>
    </location>
</feature>
<evidence type="ECO:0000256" key="3">
    <source>
        <dbReference type="SAM" id="SignalP"/>
    </source>
</evidence>
<accession>A0ABQ8P849</accession>
<name>A0ABQ8P849_9CRYT</name>
<feature type="compositionally biased region" description="Basic and acidic residues" evidence="2">
    <location>
        <begin position="855"/>
        <end position="864"/>
    </location>
</feature>
<proteinExistence type="predicted"/>
<organism evidence="4 5">
    <name type="scientific">Cryptosporidium canis</name>
    <dbReference type="NCBI Taxonomy" id="195482"/>
    <lineage>
        <taxon>Eukaryota</taxon>
        <taxon>Sar</taxon>
        <taxon>Alveolata</taxon>
        <taxon>Apicomplexa</taxon>
        <taxon>Conoidasida</taxon>
        <taxon>Coccidia</taxon>
        <taxon>Eucoccidiorida</taxon>
        <taxon>Eimeriorina</taxon>
        <taxon>Cryptosporidiidae</taxon>
        <taxon>Cryptosporidium</taxon>
    </lineage>
</organism>
<feature type="region of interest" description="Disordered" evidence="2">
    <location>
        <begin position="929"/>
        <end position="960"/>
    </location>
</feature>
<feature type="signal peptide" evidence="3">
    <location>
        <begin position="1"/>
        <end position="16"/>
    </location>
</feature>
<keyword evidence="3" id="KW-0732">Signal</keyword>
<feature type="compositionally biased region" description="Basic and acidic residues" evidence="2">
    <location>
        <begin position="192"/>
        <end position="203"/>
    </location>
</feature>
<feature type="region of interest" description="Disordered" evidence="2">
    <location>
        <begin position="111"/>
        <end position="131"/>
    </location>
</feature>
<dbReference type="EMBL" id="JAPCXB010000052">
    <property type="protein sequence ID" value="KAJ1611953.1"/>
    <property type="molecule type" value="Genomic_DNA"/>
</dbReference>
<evidence type="ECO:0000256" key="1">
    <source>
        <dbReference type="SAM" id="Coils"/>
    </source>
</evidence>
<comment type="caution">
    <text evidence="4">The sequence shown here is derived from an EMBL/GenBank/DDBJ whole genome shotgun (WGS) entry which is preliminary data.</text>
</comment>
<evidence type="ECO:0000313" key="5">
    <source>
        <dbReference type="Proteomes" id="UP001071777"/>
    </source>
</evidence>